<reference evidence="1 2" key="2">
    <citation type="submission" date="2019-01" db="EMBL/GenBank/DDBJ databases">
        <title>Tautonia sociabilis, a novel thermotolerant planctomycete of Isosphaeraceae family, isolated from a 4000 m deep subterranean habitat.</title>
        <authorList>
            <person name="Kovaleva O.L."/>
            <person name="Elcheninov A.G."/>
            <person name="Van Heerden E."/>
            <person name="Toshchakov S.V."/>
            <person name="Novikov A."/>
            <person name="Bonch-Osmolovskaya E.A."/>
            <person name="Kublanov I.V."/>
        </authorList>
    </citation>
    <scope>NUCLEOTIDE SEQUENCE [LARGE SCALE GENOMIC DNA]</scope>
    <source>
        <strain evidence="1 2">GM2012</strain>
    </source>
</reference>
<evidence type="ECO:0000313" key="1">
    <source>
        <dbReference type="EMBL" id="RUL83098.1"/>
    </source>
</evidence>
<gene>
    <name evidence="1" type="ORF">TsocGM_22675</name>
</gene>
<dbReference type="Proteomes" id="UP000280296">
    <property type="component" value="Unassembled WGS sequence"/>
</dbReference>
<evidence type="ECO:0008006" key="3">
    <source>
        <dbReference type="Google" id="ProtNLM"/>
    </source>
</evidence>
<sequence length="505" mass="54912">MTWISNRSRREFLQSASALGLGAGLGPWSALGAITPARASEMAVGPEAVRFRPEIEPVVRWIEETPRDRILEAAVEHLGGGLSYRELLSGLFLAGIRNIKPRPVGFKFHAVMVINSAHLLGQSAPVEDRLLPLFWALDYFKSSQAQDVQEGDWTLSQVDEARVPSPSQAMAELKRAFDAWDAEAADTATAGVCRAEGAASAMEPFWRCAVRDWRNIGHKPIFAMQCWRTLQAIGWEHAEPVLRSLSFGILDTQGAPPGAEGPYEANLDRIRSLREDWTRGRLDPGATTTMLDAIRSSSPEESSATAARLLNEGISPESLWDAVVLAGSELLLREPGIIPLHAVTSANALHFIFHNAGDPTTRALALLQAAGWVPLFRSRMNLDATPVIDRIEPVSPEGEGEEAVASIFETIGRDHREAAGKIVGYLDAGGSPDALFNAARRSIFRKGRDSHDYKYGAAAWEEHQLASDPRWRPAIAAAIAAKVPGSSTSDSPLMKRAREAVSRIG</sequence>
<evidence type="ECO:0000313" key="2">
    <source>
        <dbReference type="Proteomes" id="UP000280296"/>
    </source>
</evidence>
<accession>A0A432MDT1</accession>
<comment type="caution">
    <text evidence="1">The sequence shown here is derived from an EMBL/GenBank/DDBJ whole genome shotgun (WGS) entry which is preliminary data.</text>
</comment>
<keyword evidence="2" id="KW-1185">Reference proteome</keyword>
<dbReference type="RefSeq" id="WP_126727742.1">
    <property type="nucleotide sequence ID" value="NZ_RYZH01000064.1"/>
</dbReference>
<name>A0A432MDT1_9BACT</name>
<protein>
    <recommendedName>
        <fullName evidence="3">Twin-arginine translocation signal domain-containing protein</fullName>
    </recommendedName>
</protein>
<dbReference type="InterPro" id="IPR006311">
    <property type="entry name" value="TAT_signal"/>
</dbReference>
<dbReference type="AlphaFoldDB" id="A0A432MDT1"/>
<organism evidence="1 2">
    <name type="scientific">Tautonia sociabilis</name>
    <dbReference type="NCBI Taxonomy" id="2080755"/>
    <lineage>
        <taxon>Bacteria</taxon>
        <taxon>Pseudomonadati</taxon>
        <taxon>Planctomycetota</taxon>
        <taxon>Planctomycetia</taxon>
        <taxon>Isosphaerales</taxon>
        <taxon>Isosphaeraceae</taxon>
        <taxon>Tautonia</taxon>
    </lineage>
</organism>
<dbReference type="PROSITE" id="PS51318">
    <property type="entry name" value="TAT"/>
    <property type="match status" value="1"/>
</dbReference>
<dbReference type="EMBL" id="RYZH01000064">
    <property type="protein sequence ID" value="RUL83098.1"/>
    <property type="molecule type" value="Genomic_DNA"/>
</dbReference>
<reference evidence="1 2" key="1">
    <citation type="submission" date="2018-12" db="EMBL/GenBank/DDBJ databases">
        <authorList>
            <person name="Toschakov S.V."/>
        </authorList>
    </citation>
    <scope>NUCLEOTIDE SEQUENCE [LARGE SCALE GENOMIC DNA]</scope>
    <source>
        <strain evidence="1 2">GM2012</strain>
    </source>
</reference>
<proteinExistence type="predicted"/>
<dbReference type="OrthoDB" id="176343at2"/>